<dbReference type="RefSeq" id="WP_354314016.1">
    <property type="nucleotide sequence ID" value="NZ_JBEPME010000005.1"/>
</dbReference>
<protein>
    <recommendedName>
        <fullName evidence="3">Phage protein</fullName>
    </recommendedName>
</protein>
<gene>
    <name evidence="1" type="ORF">ABIC55_003497</name>
</gene>
<sequence length="82" mass="9270">MSNAVKIRKKNRILHVETDRLVGFLNQGYDQIDEDGNVVKRATGGRTVSLPEYNKVVDENETLKAKVKELEATSKKVETPKK</sequence>
<organism evidence="1 2">
    <name type="scientific">Sporosarcina psychrophila</name>
    <name type="common">Bacillus psychrophilus</name>
    <dbReference type="NCBI Taxonomy" id="1476"/>
    <lineage>
        <taxon>Bacteria</taxon>
        <taxon>Bacillati</taxon>
        <taxon>Bacillota</taxon>
        <taxon>Bacilli</taxon>
        <taxon>Bacillales</taxon>
        <taxon>Caryophanaceae</taxon>
        <taxon>Sporosarcina</taxon>
    </lineage>
</organism>
<dbReference type="EMBL" id="JBEPME010000005">
    <property type="protein sequence ID" value="MET3658380.1"/>
    <property type="molecule type" value="Genomic_DNA"/>
</dbReference>
<accession>A0ABV2KBD3</accession>
<keyword evidence="2" id="KW-1185">Reference proteome</keyword>
<evidence type="ECO:0000313" key="1">
    <source>
        <dbReference type="EMBL" id="MET3658380.1"/>
    </source>
</evidence>
<name>A0ABV2KBD3_SPOPS</name>
<reference evidence="1 2" key="1">
    <citation type="submission" date="2024-06" db="EMBL/GenBank/DDBJ databases">
        <title>Sorghum-associated microbial communities from plants grown in Nebraska, USA.</title>
        <authorList>
            <person name="Schachtman D."/>
        </authorList>
    </citation>
    <scope>NUCLEOTIDE SEQUENCE [LARGE SCALE GENOMIC DNA]</scope>
    <source>
        <strain evidence="1 2">1288</strain>
    </source>
</reference>
<dbReference type="Proteomes" id="UP001549104">
    <property type="component" value="Unassembled WGS sequence"/>
</dbReference>
<proteinExistence type="predicted"/>
<evidence type="ECO:0000313" key="2">
    <source>
        <dbReference type="Proteomes" id="UP001549104"/>
    </source>
</evidence>
<comment type="caution">
    <text evidence="1">The sequence shown here is derived from an EMBL/GenBank/DDBJ whole genome shotgun (WGS) entry which is preliminary data.</text>
</comment>
<evidence type="ECO:0008006" key="3">
    <source>
        <dbReference type="Google" id="ProtNLM"/>
    </source>
</evidence>